<dbReference type="RefSeq" id="XP_040785482.1">
    <property type="nucleotide sequence ID" value="XM_040931979.1"/>
</dbReference>
<keyword evidence="1" id="KW-0812">Transmembrane</keyword>
<accession>A0A9P4GCW0</accession>
<organism evidence="2 3">
    <name type="scientific">Cucurbitaria berberidis CBS 394.84</name>
    <dbReference type="NCBI Taxonomy" id="1168544"/>
    <lineage>
        <taxon>Eukaryota</taxon>
        <taxon>Fungi</taxon>
        <taxon>Dikarya</taxon>
        <taxon>Ascomycota</taxon>
        <taxon>Pezizomycotina</taxon>
        <taxon>Dothideomycetes</taxon>
        <taxon>Pleosporomycetidae</taxon>
        <taxon>Pleosporales</taxon>
        <taxon>Pleosporineae</taxon>
        <taxon>Cucurbitariaceae</taxon>
        <taxon>Cucurbitaria</taxon>
    </lineage>
</organism>
<name>A0A9P4GCW0_9PLEO</name>
<dbReference type="EMBL" id="ML976617">
    <property type="protein sequence ID" value="KAF1842919.1"/>
    <property type="molecule type" value="Genomic_DNA"/>
</dbReference>
<dbReference type="AlphaFoldDB" id="A0A9P4GCW0"/>
<keyword evidence="3" id="KW-1185">Reference proteome</keyword>
<evidence type="ECO:0000313" key="2">
    <source>
        <dbReference type="EMBL" id="KAF1842919.1"/>
    </source>
</evidence>
<keyword evidence="1" id="KW-1133">Transmembrane helix</keyword>
<dbReference type="GeneID" id="63849231"/>
<evidence type="ECO:0000313" key="3">
    <source>
        <dbReference type="Proteomes" id="UP000800039"/>
    </source>
</evidence>
<feature type="transmembrane region" description="Helical" evidence="1">
    <location>
        <begin position="171"/>
        <end position="194"/>
    </location>
</feature>
<comment type="caution">
    <text evidence="2">The sequence shown here is derived from an EMBL/GenBank/DDBJ whole genome shotgun (WGS) entry which is preliminary data.</text>
</comment>
<sequence length="285" mass="31497">MSGNSTNCLTRTTIKPNSTTLAGIAACQAAANTAFCYPPNGTRICVPEVEIPFYWPASYYPPGSGLAVSFDNFSTFYGNTGNRTENFMLYVYNFIATNISGVQNEKTIQMSIRERHFDNKKDPFNLKKHDGPTLILVKTAETLASRTSTSDISWATATRRPRYKTSNEPTLSPGGIVGILIGVVFGIVALIWCFRSFCCAARERASIDRKEQARIVGQGSELMFQGGVAARRGIGQCQVVSPRNGLLDSRSGPEDFPRVEEARIWQRRGDIERTCEEDPPPKYTP</sequence>
<dbReference type="OrthoDB" id="3794713at2759"/>
<protein>
    <submittedName>
        <fullName evidence="2">Uncharacterized protein</fullName>
    </submittedName>
</protein>
<evidence type="ECO:0000256" key="1">
    <source>
        <dbReference type="SAM" id="Phobius"/>
    </source>
</evidence>
<proteinExistence type="predicted"/>
<gene>
    <name evidence="2" type="ORF">K460DRAFT_356714</name>
</gene>
<keyword evidence="1" id="KW-0472">Membrane</keyword>
<dbReference type="Proteomes" id="UP000800039">
    <property type="component" value="Unassembled WGS sequence"/>
</dbReference>
<reference evidence="2" key="1">
    <citation type="submission" date="2020-01" db="EMBL/GenBank/DDBJ databases">
        <authorList>
            <consortium name="DOE Joint Genome Institute"/>
            <person name="Haridas S."/>
            <person name="Albert R."/>
            <person name="Binder M."/>
            <person name="Bloem J."/>
            <person name="Labutti K."/>
            <person name="Salamov A."/>
            <person name="Andreopoulos B."/>
            <person name="Baker S.E."/>
            <person name="Barry K."/>
            <person name="Bills G."/>
            <person name="Bluhm B.H."/>
            <person name="Cannon C."/>
            <person name="Castanera R."/>
            <person name="Culley D.E."/>
            <person name="Daum C."/>
            <person name="Ezra D."/>
            <person name="Gonzalez J.B."/>
            <person name="Henrissat B."/>
            <person name="Kuo A."/>
            <person name="Liang C."/>
            <person name="Lipzen A."/>
            <person name="Lutzoni F."/>
            <person name="Magnuson J."/>
            <person name="Mondo S."/>
            <person name="Nolan M."/>
            <person name="Ohm R."/>
            <person name="Pangilinan J."/>
            <person name="Park H.-J."/>
            <person name="Ramirez L."/>
            <person name="Alfaro M."/>
            <person name="Sun H."/>
            <person name="Tritt A."/>
            <person name="Yoshinaga Y."/>
            <person name="Zwiers L.-H."/>
            <person name="Turgeon B.G."/>
            <person name="Goodwin S.B."/>
            <person name="Spatafora J.W."/>
            <person name="Crous P.W."/>
            <person name="Grigoriev I.V."/>
        </authorList>
    </citation>
    <scope>NUCLEOTIDE SEQUENCE</scope>
    <source>
        <strain evidence="2">CBS 394.84</strain>
    </source>
</reference>